<sequence length="185" mass="20224">MSVFWGVLSVIGAIVVLIVVGIVGAVVVARVRFRRLLRLQEKQSAEFPTWARDHGYEYSENFPESEVERTRGMGALRPFSDFVVSRAHHVFYDVADGKTRFVFQLSVFGEPHADAPQRGALTVAVAELPAGKTPPAEDVHLPANSRGESSIHARGRWVTSFVGGPLTFASMDIVTGGLDRHLDPA</sequence>
<comment type="caution">
    <text evidence="2">The sequence shown here is derived from an EMBL/GenBank/DDBJ whole genome shotgun (WGS) entry which is preliminary data.</text>
</comment>
<keyword evidence="1" id="KW-0812">Transmembrane</keyword>
<accession>A0ABP4GR12</accession>
<evidence type="ECO:0000313" key="3">
    <source>
        <dbReference type="Proteomes" id="UP001500653"/>
    </source>
</evidence>
<feature type="transmembrane region" description="Helical" evidence="1">
    <location>
        <begin position="6"/>
        <end position="29"/>
    </location>
</feature>
<keyword evidence="1" id="KW-0472">Membrane</keyword>
<name>A0ABP4GR12_9PSEU</name>
<evidence type="ECO:0000313" key="2">
    <source>
        <dbReference type="EMBL" id="GAA1234559.1"/>
    </source>
</evidence>
<keyword evidence="3" id="KW-1185">Reference proteome</keyword>
<evidence type="ECO:0000256" key="1">
    <source>
        <dbReference type="SAM" id="Phobius"/>
    </source>
</evidence>
<protein>
    <submittedName>
        <fullName evidence="2">Uncharacterized protein</fullName>
    </submittedName>
</protein>
<keyword evidence="1" id="KW-1133">Transmembrane helix</keyword>
<dbReference type="Proteomes" id="UP001500653">
    <property type="component" value="Unassembled WGS sequence"/>
</dbReference>
<dbReference type="EMBL" id="BAAALN010000005">
    <property type="protein sequence ID" value="GAA1234559.1"/>
    <property type="molecule type" value="Genomic_DNA"/>
</dbReference>
<dbReference type="RefSeq" id="WP_253863477.1">
    <property type="nucleotide sequence ID" value="NZ_BAAALN010000005.1"/>
</dbReference>
<reference evidence="3" key="1">
    <citation type="journal article" date="2019" name="Int. J. Syst. Evol. Microbiol.">
        <title>The Global Catalogue of Microorganisms (GCM) 10K type strain sequencing project: providing services to taxonomists for standard genome sequencing and annotation.</title>
        <authorList>
            <consortium name="The Broad Institute Genomics Platform"/>
            <consortium name="The Broad Institute Genome Sequencing Center for Infectious Disease"/>
            <person name="Wu L."/>
            <person name="Ma J."/>
        </authorList>
    </citation>
    <scope>NUCLEOTIDE SEQUENCE [LARGE SCALE GENOMIC DNA]</scope>
    <source>
        <strain evidence="3">JCM 13023</strain>
    </source>
</reference>
<proteinExistence type="predicted"/>
<gene>
    <name evidence="2" type="ORF">GCM10009676_17850</name>
</gene>
<organism evidence="2 3">
    <name type="scientific">Prauserella halophila</name>
    <dbReference type="NCBI Taxonomy" id="185641"/>
    <lineage>
        <taxon>Bacteria</taxon>
        <taxon>Bacillati</taxon>
        <taxon>Actinomycetota</taxon>
        <taxon>Actinomycetes</taxon>
        <taxon>Pseudonocardiales</taxon>
        <taxon>Pseudonocardiaceae</taxon>
        <taxon>Prauserella</taxon>
    </lineage>
</organism>